<keyword evidence="2" id="KW-0472">Membrane</keyword>
<dbReference type="NCBIfam" id="TIGR04057">
    <property type="entry name" value="SusC_RagA_signa"/>
    <property type="match status" value="1"/>
</dbReference>
<dbReference type="InterPro" id="IPR023997">
    <property type="entry name" value="TonB-dep_OMP_SusC/RagA_CS"/>
</dbReference>
<comment type="caution">
    <text evidence="4">The sequence shown here is derived from an EMBL/GenBank/DDBJ whole genome shotgun (WGS) entry which is preliminary data.</text>
</comment>
<accession>A0ABS9SHV7</accession>
<sequence length="259" mass="28062">MMKSITKKFKIVRSLYPSLLMLTITVCLSICIPLNAQSQNDNREISGYVRNETLVPLIGATIAIKGTPRSVAADRNGYFKINAALGDSLRISYISYADTTIVVTSATTFIHVTLLPWRKMENQVTVEANTGYQKIKPNEINGSVVVIDNEKLNQQTGTNILQRLNGVTNGLLFNIGKENSEGTASNDISIRGLSTINGPVAPLIILDNFPYEGNINNINPNDIESITILKDAAAASIWGARAGNGVIVITSKKVALTKQ</sequence>
<reference evidence="4 5" key="1">
    <citation type="submission" date="2022-02" db="EMBL/GenBank/DDBJ databases">
        <authorList>
            <person name="Min J."/>
        </authorList>
    </citation>
    <scope>NUCLEOTIDE SEQUENCE [LARGE SCALE GENOMIC DNA]</scope>
    <source>
        <strain evidence="4 5">GR10-1</strain>
    </source>
</reference>
<evidence type="ECO:0000313" key="4">
    <source>
        <dbReference type="EMBL" id="MCH5597953.1"/>
    </source>
</evidence>
<dbReference type="PANTHER" id="PTHR30069:SF29">
    <property type="entry name" value="HEMOGLOBIN AND HEMOGLOBIN-HAPTOGLOBIN-BINDING PROTEIN 1-RELATED"/>
    <property type="match status" value="1"/>
</dbReference>
<organism evidence="4 5">
    <name type="scientific">Niabella ginsengisoli</name>
    <dbReference type="NCBI Taxonomy" id="522298"/>
    <lineage>
        <taxon>Bacteria</taxon>
        <taxon>Pseudomonadati</taxon>
        <taxon>Bacteroidota</taxon>
        <taxon>Chitinophagia</taxon>
        <taxon>Chitinophagales</taxon>
        <taxon>Chitinophagaceae</taxon>
        <taxon>Niabella</taxon>
    </lineage>
</organism>
<keyword evidence="2" id="KW-0998">Cell outer membrane</keyword>
<keyword evidence="2" id="KW-0813">Transport</keyword>
<dbReference type="SUPFAM" id="SSF49464">
    <property type="entry name" value="Carboxypeptidase regulatory domain-like"/>
    <property type="match status" value="1"/>
</dbReference>
<keyword evidence="1" id="KW-0732">Signal</keyword>
<dbReference type="RefSeq" id="WP_240827303.1">
    <property type="nucleotide sequence ID" value="NZ_JAKWBL010000001.1"/>
</dbReference>
<feature type="domain" description="TonB-dependent receptor plug" evidence="3">
    <location>
        <begin position="138"/>
        <end position="246"/>
    </location>
</feature>
<evidence type="ECO:0000313" key="5">
    <source>
        <dbReference type="Proteomes" id="UP001202248"/>
    </source>
</evidence>
<dbReference type="Proteomes" id="UP001202248">
    <property type="component" value="Unassembled WGS sequence"/>
</dbReference>
<evidence type="ECO:0000256" key="1">
    <source>
        <dbReference type="ARBA" id="ARBA00022729"/>
    </source>
</evidence>
<name>A0ABS9SHV7_9BACT</name>
<keyword evidence="2" id="KW-0812">Transmembrane</keyword>
<dbReference type="PANTHER" id="PTHR30069">
    <property type="entry name" value="TONB-DEPENDENT OUTER MEMBRANE RECEPTOR"/>
    <property type="match status" value="1"/>
</dbReference>
<keyword evidence="5" id="KW-1185">Reference proteome</keyword>
<dbReference type="Gene3D" id="2.170.130.10">
    <property type="entry name" value="TonB-dependent receptor, plug domain"/>
    <property type="match status" value="1"/>
</dbReference>
<proteinExistence type="inferred from homology"/>
<dbReference type="Pfam" id="PF07715">
    <property type="entry name" value="Plug"/>
    <property type="match status" value="1"/>
</dbReference>
<comment type="subcellular location">
    <subcellularLocation>
        <location evidence="2">Cell outer membrane</location>
        <topology evidence="2">Multi-pass membrane protein</topology>
    </subcellularLocation>
</comment>
<comment type="similarity">
    <text evidence="2">Belongs to the TonB-dependent receptor family.</text>
</comment>
<keyword evidence="2" id="KW-1134">Transmembrane beta strand</keyword>
<gene>
    <name evidence="4" type="ORF">MKP09_08570</name>
</gene>
<evidence type="ECO:0000259" key="3">
    <source>
        <dbReference type="Pfam" id="PF07715"/>
    </source>
</evidence>
<dbReference type="PROSITE" id="PS52016">
    <property type="entry name" value="TONB_DEPENDENT_REC_3"/>
    <property type="match status" value="1"/>
</dbReference>
<dbReference type="SUPFAM" id="SSF56935">
    <property type="entry name" value="Porins"/>
    <property type="match status" value="1"/>
</dbReference>
<dbReference type="InterPro" id="IPR008969">
    <property type="entry name" value="CarboxyPept-like_regulatory"/>
</dbReference>
<evidence type="ECO:0000256" key="2">
    <source>
        <dbReference type="PROSITE-ProRule" id="PRU01360"/>
    </source>
</evidence>
<dbReference type="Pfam" id="PF13715">
    <property type="entry name" value="CarbopepD_reg_2"/>
    <property type="match status" value="1"/>
</dbReference>
<dbReference type="InterPro" id="IPR037066">
    <property type="entry name" value="Plug_dom_sf"/>
</dbReference>
<dbReference type="InterPro" id="IPR039426">
    <property type="entry name" value="TonB-dep_rcpt-like"/>
</dbReference>
<protein>
    <submittedName>
        <fullName evidence="4">TonB-dependent receptor plug domain-containing protein</fullName>
    </submittedName>
</protein>
<dbReference type="Gene3D" id="2.60.40.1120">
    <property type="entry name" value="Carboxypeptidase-like, regulatory domain"/>
    <property type="match status" value="1"/>
</dbReference>
<dbReference type="EMBL" id="JAKWBL010000001">
    <property type="protein sequence ID" value="MCH5597953.1"/>
    <property type="molecule type" value="Genomic_DNA"/>
</dbReference>
<dbReference type="InterPro" id="IPR012910">
    <property type="entry name" value="Plug_dom"/>
</dbReference>
<keyword evidence="4" id="KW-0675">Receptor</keyword>